<organism evidence="3 4">
    <name type="scientific">Cellulomonas composti</name>
    <dbReference type="NCBI Taxonomy" id="266130"/>
    <lineage>
        <taxon>Bacteria</taxon>
        <taxon>Bacillati</taxon>
        <taxon>Actinomycetota</taxon>
        <taxon>Actinomycetes</taxon>
        <taxon>Micrococcales</taxon>
        <taxon>Cellulomonadaceae</taxon>
        <taxon>Cellulomonas</taxon>
    </lineage>
</organism>
<dbReference type="Pfam" id="PF13020">
    <property type="entry name" value="NOV_C"/>
    <property type="match status" value="1"/>
</dbReference>
<comment type="caution">
    <text evidence="3">The sequence shown here is derived from an EMBL/GenBank/DDBJ whole genome shotgun (WGS) entry which is preliminary data.</text>
</comment>
<dbReference type="InterPro" id="IPR024975">
    <property type="entry name" value="NOV_C"/>
</dbReference>
<feature type="domain" description="Protein NO VEIN C-terminal" evidence="2">
    <location>
        <begin position="292"/>
        <end position="386"/>
    </location>
</feature>
<keyword evidence="4" id="KW-1185">Reference proteome</keyword>
<dbReference type="AlphaFoldDB" id="A0A511J8U8"/>
<dbReference type="RefSeq" id="WP_146842055.1">
    <property type="nucleotide sequence ID" value="NZ_BJWG01000003.1"/>
</dbReference>
<feature type="region of interest" description="Disordered" evidence="1">
    <location>
        <begin position="251"/>
        <end position="275"/>
    </location>
</feature>
<sequence length="416" mass="43594">MRTQIDAAAAWMLALLAKGRPSAVDDFVRRIARLSVIVCNELVLEYEYDGQTQQLAQAVAHIATSREPSERQGAFAALVGTAYLEVDRVTQVPYWYEFGPQLAAFMGVDAYGDQFGHILASDDRAREQILAAKKVTRDDLAAAADLLGRAHELDLEDVLEPPLPAQRPSGDPQEPGGEPAAQGDATPTAGDALPPGKGTPAPDAPELAPPTGVDAPAGGSGTGGAAPGGTSRTAPPALPKLELSEITFEVANPGQVPSPNPGAGGGSGGGGGGGAWTADLVGPDRHLLGRQGELAALEVERQRVVAMGYDPSVVVHRADLQQFAPYDIESVDENGVRVYIEVKATSGDDPSAPFDISHAELMQAIRHGDRYRIYRVTSARSSSPHVTAYLDPIALVRSGKATLDTASARMRFGADE</sequence>
<name>A0A511J8U8_9CELL</name>
<evidence type="ECO:0000256" key="1">
    <source>
        <dbReference type="SAM" id="MobiDB-lite"/>
    </source>
</evidence>
<gene>
    <name evidence="3" type="ORF">CCO02nite_10850</name>
</gene>
<accession>A0A511J8U8</accession>
<feature type="compositionally biased region" description="Gly residues" evidence="1">
    <location>
        <begin position="218"/>
        <end position="227"/>
    </location>
</feature>
<dbReference type="EMBL" id="BJWG01000003">
    <property type="protein sequence ID" value="GEL94427.1"/>
    <property type="molecule type" value="Genomic_DNA"/>
</dbReference>
<reference evidence="3 4" key="1">
    <citation type="submission" date="2019-07" db="EMBL/GenBank/DDBJ databases">
        <title>Whole genome shotgun sequence of Cellulomonas composti NBRC 100758.</title>
        <authorList>
            <person name="Hosoyama A."/>
            <person name="Uohara A."/>
            <person name="Ohji S."/>
            <person name="Ichikawa N."/>
        </authorList>
    </citation>
    <scope>NUCLEOTIDE SEQUENCE [LARGE SCALE GENOMIC DNA]</scope>
    <source>
        <strain evidence="3 4">NBRC 100758</strain>
    </source>
</reference>
<feature type="region of interest" description="Disordered" evidence="1">
    <location>
        <begin position="161"/>
        <end position="237"/>
    </location>
</feature>
<evidence type="ECO:0000259" key="2">
    <source>
        <dbReference type="Pfam" id="PF13020"/>
    </source>
</evidence>
<proteinExistence type="predicted"/>
<dbReference type="Proteomes" id="UP000321720">
    <property type="component" value="Unassembled WGS sequence"/>
</dbReference>
<evidence type="ECO:0000313" key="4">
    <source>
        <dbReference type="Proteomes" id="UP000321720"/>
    </source>
</evidence>
<dbReference type="OrthoDB" id="9802640at2"/>
<protein>
    <recommendedName>
        <fullName evidence="2">Protein NO VEIN C-terminal domain-containing protein</fullName>
    </recommendedName>
</protein>
<evidence type="ECO:0000313" key="3">
    <source>
        <dbReference type="EMBL" id="GEL94427.1"/>
    </source>
</evidence>
<feature type="compositionally biased region" description="Gly residues" evidence="1">
    <location>
        <begin position="262"/>
        <end position="275"/>
    </location>
</feature>